<dbReference type="SUPFAM" id="SSF54211">
    <property type="entry name" value="Ribosomal protein S5 domain 2-like"/>
    <property type="match status" value="1"/>
</dbReference>
<dbReference type="Gene3D" id="3.30.565.10">
    <property type="entry name" value="Histidine kinase-like ATPase, C-terminal domain"/>
    <property type="match status" value="1"/>
</dbReference>
<comment type="function">
    <text evidence="8">Molecular chaperone. Has ATPase activity.</text>
</comment>
<comment type="subunit">
    <text evidence="8">Homodimer.</text>
</comment>
<dbReference type="InterPro" id="IPR036890">
    <property type="entry name" value="HATPase_C_sf"/>
</dbReference>
<dbReference type="GO" id="GO:0005524">
    <property type="term" value="F:ATP binding"/>
    <property type="evidence" value="ECO:0007669"/>
    <property type="project" value="UniProtKB-UniRule"/>
</dbReference>
<dbReference type="InterPro" id="IPR001404">
    <property type="entry name" value="Hsp90_fam"/>
</dbReference>
<comment type="subcellular location">
    <subcellularLocation>
        <location evidence="1 8">Cytoplasm</location>
    </subcellularLocation>
</comment>
<feature type="binding site" evidence="9">
    <location>
        <position position="359"/>
    </location>
    <ligand>
        <name>ATP</name>
        <dbReference type="ChEBI" id="CHEBI:30616"/>
    </ligand>
</feature>
<feature type="binding site" evidence="9">
    <location>
        <position position="42"/>
    </location>
    <ligand>
        <name>ATP</name>
        <dbReference type="ChEBI" id="CHEBI:30616"/>
    </ligand>
</feature>
<proteinExistence type="inferred from homology"/>
<name>A0A1G9SYH6_9FIRM</name>
<dbReference type="NCBIfam" id="NF003555">
    <property type="entry name" value="PRK05218.1"/>
    <property type="match status" value="1"/>
</dbReference>
<reference evidence="10 11" key="1">
    <citation type="submission" date="2016-10" db="EMBL/GenBank/DDBJ databases">
        <authorList>
            <person name="de Groot N.N."/>
        </authorList>
    </citation>
    <scope>NUCLEOTIDE SEQUENCE [LARGE SCALE GENOMIC DNA]</scope>
    <source>
        <strain evidence="10 11">DSM 1736</strain>
    </source>
</reference>
<dbReference type="SUPFAM" id="SSF55874">
    <property type="entry name" value="ATPase domain of HSP90 chaperone/DNA topoisomerase II/histidine kinase"/>
    <property type="match status" value="1"/>
</dbReference>
<dbReference type="HAMAP" id="MF_00505">
    <property type="entry name" value="HSP90"/>
    <property type="match status" value="1"/>
</dbReference>
<evidence type="ECO:0000313" key="10">
    <source>
        <dbReference type="EMBL" id="SDM40503.1"/>
    </source>
</evidence>
<evidence type="ECO:0000256" key="9">
    <source>
        <dbReference type="PIRSR" id="PIRSR002583-1"/>
    </source>
</evidence>
<dbReference type="OrthoDB" id="9802640at2"/>
<dbReference type="GO" id="GO:0005737">
    <property type="term" value="C:cytoplasm"/>
    <property type="evidence" value="ECO:0007669"/>
    <property type="project" value="UniProtKB-SubCell"/>
</dbReference>
<feature type="region of interest" description="A; substrate-binding" evidence="8">
    <location>
        <begin position="1"/>
        <end position="359"/>
    </location>
</feature>
<feature type="binding site" evidence="9">
    <location>
        <position position="97"/>
    </location>
    <ligand>
        <name>ATP</name>
        <dbReference type="ChEBI" id="CHEBI:30616"/>
    </ligand>
</feature>
<dbReference type="CDD" id="cd16927">
    <property type="entry name" value="HATPase_Hsp90-like"/>
    <property type="match status" value="1"/>
</dbReference>
<dbReference type="Gene3D" id="3.30.230.80">
    <property type="match status" value="1"/>
</dbReference>
<dbReference type="RefSeq" id="WP_092072343.1">
    <property type="nucleotide sequence ID" value="NZ_FNHB01000004.1"/>
</dbReference>
<dbReference type="Proteomes" id="UP000214880">
    <property type="component" value="Unassembled WGS sequence"/>
</dbReference>
<keyword evidence="5 8" id="KW-0067">ATP-binding</keyword>
<dbReference type="GO" id="GO:0016887">
    <property type="term" value="F:ATP hydrolysis activity"/>
    <property type="evidence" value="ECO:0007669"/>
    <property type="project" value="InterPro"/>
</dbReference>
<evidence type="ECO:0000256" key="6">
    <source>
        <dbReference type="ARBA" id="ARBA00023016"/>
    </source>
</evidence>
<feature type="binding site" evidence="9">
    <location>
        <begin position="104"/>
        <end position="105"/>
    </location>
    <ligand>
        <name>ATP</name>
        <dbReference type="ChEBI" id="CHEBI:30616"/>
    </ligand>
</feature>
<dbReference type="EMBL" id="FNHB01000004">
    <property type="protein sequence ID" value="SDM40503.1"/>
    <property type="molecule type" value="Genomic_DNA"/>
</dbReference>
<dbReference type="InterPro" id="IPR037196">
    <property type="entry name" value="HSP90_C"/>
</dbReference>
<gene>
    <name evidence="8" type="primary">htpG</name>
    <name evidence="10" type="ORF">SAMN04488502_104158</name>
</gene>
<dbReference type="GO" id="GO:0140662">
    <property type="term" value="F:ATP-dependent protein folding chaperone"/>
    <property type="evidence" value="ECO:0007669"/>
    <property type="project" value="InterPro"/>
</dbReference>
<dbReference type="SUPFAM" id="SSF110942">
    <property type="entry name" value="HSP90 C-terminal domain"/>
    <property type="match status" value="1"/>
</dbReference>
<dbReference type="STRING" id="146817.SAMN04488502_104158"/>
<keyword evidence="3 8" id="KW-0963">Cytoplasm</keyword>
<dbReference type="PRINTS" id="PR00775">
    <property type="entry name" value="HEATSHOCK90"/>
</dbReference>
<organism evidence="10 11">
    <name type="scientific">Dendrosporobacter quercicolus</name>
    <dbReference type="NCBI Taxonomy" id="146817"/>
    <lineage>
        <taxon>Bacteria</taxon>
        <taxon>Bacillati</taxon>
        <taxon>Bacillota</taxon>
        <taxon>Negativicutes</taxon>
        <taxon>Selenomonadales</taxon>
        <taxon>Sporomusaceae</taxon>
        <taxon>Dendrosporobacter</taxon>
    </lineage>
</organism>
<dbReference type="Gene3D" id="3.40.50.11260">
    <property type="match status" value="1"/>
</dbReference>
<dbReference type="Gene3D" id="1.20.120.790">
    <property type="entry name" value="Heat shock protein 90, C-terminal domain"/>
    <property type="match status" value="1"/>
</dbReference>
<keyword evidence="4 8" id="KW-0547">Nucleotide-binding</keyword>
<protein>
    <recommendedName>
        <fullName evidence="8">Chaperone protein HtpG</fullName>
    </recommendedName>
    <alternativeName>
        <fullName evidence="8">Heat shock protein HtpG</fullName>
    </alternativeName>
    <alternativeName>
        <fullName evidence="8">High temperature protein G</fullName>
    </alternativeName>
</protein>
<evidence type="ECO:0000256" key="8">
    <source>
        <dbReference type="HAMAP-Rule" id="MF_00505"/>
    </source>
</evidence>
<feature type="binding site" evidence="9">
    <location>
        <position position="84"/>
    </location>
    <ligand>
        <name>ATP</name>
        <dbReference type="ChEBI" id="CHEBI:30616"/>
    </ligand>
</feature>
<dbReference type="InterPro" id="IPR020568">
    <property type="entry name" value="Ribosomal_Su5_D2-typ_SF"/>
</dbReference>
<accession>A0A1G9SYH6</accession>
<feature type="binding site" evidence="9">
    <location>
        <position position="38"/>
    </location>
    <ligand>
        <name>ATP</name>
        <dbReference type="ChEBI" id="CHEBI:30616"/>
    </ligand>
</feature>
<evidence type="ECO:0000256" key="4">
    <source>
        <dbReference type="ARBA" id="ARBA00022741"/>
    </source>
</evidence>
<evidence type="ECO:0000256" key="5">
    <source>
        <dbReference type="ARBA" id="ARBA00022840"/>
    </source>
</evidence>
<keyword evidence="11" id="KW-1185">Reference proteome</keyword>
<evidence type="ECO:0000256" key="7">
    <source>
        <dbReference type="ARBA" id="ARBA00023186"/>
    </source>
</evidence>
<feature type="binding site" evidence="9">
    <location>
        <position position="89"/>
    </location>
    <ligand>
        <name>ATP</name>
        <dbReference type="ChEBI" id="CHEBI:30616"/>
    </ligand>
</feature>
<dbReference type="FunFam" id="3.30.565.10:FF:000009">
    <property type="entry name" value="Molecular chaperone HtpG"/>
    <property type="match status" value="1"/>
</dbReference>
<evidence type="ECO:0000256" key="3">
    <source>
        <dbReference type="ARBA" id="ARBA00022490"/>
    </source>
</evidence>
<dbReference type="Pfam" id="PF00183">
    <property type="entry name" value="HSP90"/>
    <property type="match status" value="1"/>
</dbReference>
<comment type="caution">
    <text evidence="8">Lacks conserved residue(s) required for the propagation of feature annotation.</text>
</comment>
<dbReference type="Pfam" id="PF13589">
    <property type="entry name" value="HATPase_c_3"/>
    <property type="match status" value="1"/>
</dbReference>
<dbReference type="PIRSF" id="PIRSF002583">
    <property type="entry name" value="Hsp90"/>
    <property type="match status" value="1"/>
</dbReference>
<comment type="similarity">
    <text evidence="2 8">Belongs to the heat shock protein 90 family.</text>
</comment>
<dbReference type="AlphaFoldDB" id="A0A1G9SYH6"/>
<feature type="binding site" evidence="9">
    <location>
        <begin position="127"/>
        <end position="132"/>
    </location>
    <ligand>
        <name>ATP</name>
        <dbReference type="ChEBI" id="CHEBI:30616"/>
    </ligand>
</feature>
<evidence type="ECO:0000256" key="2">
    <source>
        <dbReference type="ARBA" id="ARBA00008239"/>
    </source>
</evidence>
<keyword evidence="7 8" id="KW-0143">Chaperone</keyword>
<dbReference type="PROSITE" id="PS00298">
    <property type="entry name" value="HSP90"/>
    <property type="match status" value="1"/>
</dbReference>
<evidence type="ECO:0000313" key="11">
    <source>
        <dbReference type="Proteomes" id="UP000214880"/>
    </source>
</evidence>
<dbReference type="PANTHER" id="PTHR11528">
    <property type="entry name" value="HEAT SHOCK PROTEIN 90 FAMILY MEMBER"/>
    <property type="match status" value="1"/>
</dbReference>
<feature type="region of interest" description="C" evidence="8">
    <location>
        <begin position="574"/>
        <end position="654"/>
    </location>
</feature>
<feature type="binding site" evidence="9">
    <location>
        <position position="177"/>
    </location>
    <ligand>
        <name>ATP</name>
        <dbReference type="ChEBI" id="CHEBI:30616"/>
    </ligand>
</feature>
<keyword evidence="6 8" id="KW-0346">Stress response</keyword>
<dbReference type="InterPro" id="IPR020575">
    <property type="entry name" value="Hsp90_N"/>
</dbReference>
<dbReference type="GO" id="GO:0051082">
    <property type="term" value="F:unfolded protein binding"/>
    <property type="evidence" value="ECO:0007669"/>
    <property type="project" value="UniProtKB-UniRule"/>
</dbReference>
<sequence>MTAESTAKETRQFQAETKQLLDLMIHSIYTNREIFLRELISNASDAIDKIRFDSITNEALLEGNADFEIFLLPDEQTKTLTISDNGIGMTYDEVIENIGTIAKSGTKAFLAKMQENAAAPDSDLIGQFGVGFYSAFMVAKKVTLITRAPGQAKGVRWESTGDGTYTIEECDKETRGTILLLELQDEYTNAEHPAENYLNRFTLQNLVKKYSDYIRYPIKMNFIKEEKPLDDEGKPIEDAEPKQTTEVRTLNSLTPLWTKNKNQITPEEYHKLYKDLFHDWEDPLEIIHSKVEGAVEYTTVLFIPAHAPFDFYQREATSGIRLYSKNVFVMDNYKDLLPEHLRFVRGLVDSPDFSLNISRELLQHSAQLAKVGKNLEKSILKTLETMLNKDRDKYKKFWQEYGRALKSGVYSDFNSREKLQDLLLFPSSKSDELVSLSDYVSRMIEGQTVLYYATGKDRSSVEQLPQMELLREKGIEVLYLFDRVDEFAIDALNQYKEKKFQSISRGDLKLDDIDKDAEKPETEALTTEHKPLLDSIKEKLTGKISEVKISSRLKTSPVCLVSGDNGISLSMEQILSEMDQKTFKAQRILELNPSHEIFAAIKRLHETQPDSAAFQDYCELLYGQALLAEGLIPEDPISFARKVSALMAQAGPAK</sequence>
<dbReference type="InterPro" id="IPR019805">
    <property type="entry name" value="Heat_shock_protein_90_CS"/>
</dbReference>
<feature type="binding site" evidence="9">
    <location>
        <position position="103"/>
    </location>
    <ligand>
        <name>ATP</name>
        <dbReference type="ChEBI" id="CHEBI:30616"/>
    </ligand>
</feature>
<evidence type="ECO:0000256" key="1">
    <source>
        <dbReference type="ARBA" id="ARBA00004496"/>
    </source>
</evidence>